<reference evidence="1 2" key="2">
    <citation type="journal article" date="2016" name="Genome Biol. Evol.">
        <title>Extensive mobilome-driven genome diversification in mouse gut-associated Bacteroides vulgatus mpk.</title>
        <authorList>
            <person name="Lange A."/>
            <person name="Beier S."/>
            <person name="Steimle A."/>
            <person name="Autenrieth I.B."/>
            <person name="Huson D.H."/>
            <person name="Frick J.S."/>
        </authorList>
    </citation>
    <scope>NUCLEOTIDE SEQUENCE [LARGE SCALE GENOMIC DNA]</scope>
    <source>
        <strain evidence="2">mpk</strain>
    </source>
</reference>
<sequence>MCIIRWFFNFLIINFNLKSMFVSRQLKEKNIAEYLIYMWQIEDLIRANGCDMEKIKSTIIAPYPLTEEQKAELTQWYMDLIEMMRHEGIMEKGHLQINKNIITWLTDLHLQLLRSPKFPYYNSAYYKVLPYIVELRAKGADKEEPELETCFEALYGILLLKLQKKEISEETRKAQEAISTLLAMLSNYYIEDKKGELEF</sequence>
<reference evidence="2" key="1">
    <citation type="submission" date="2015-10" db="EMBL/GenBank/DDBJ databases">
        <title>Extensive mobilome-driven genome diversification in gut-associated Bacteroides vulgatus mpk.</title>
        <authorList>
            <person name="Beier S."/>
            <person name="Lange A."/>
            <person name="Huson D.H."/>
            <person name="Frick J.-S."/>
            <person name="Autenrieth I.B."/>
        </authorList>
    </citation>
    <scope>NUCLEOTIDE SEQUENCE [LARGE SCALE GENOMIC DNA]</scope>
    <source>
        <strain evidence="2">mpk</strain>
    </source>
</reference>
<dbReference type="InterPro" id="IPR032574">
    <property type="entry name" value="DUF4924"/>
</dbReference>
<dbReference type="PATRIC" id="fig|821.40.peg.4545"/>
<proteinExistence type="predicted"/>
<evidence type="ECO:0000313" key="2">
    <source>
        <dbReference type="Proteomes" id="UP000061587"/>
    </source>
</evidence>
<protein>
    <recommendedName>
        <fullName evidence="3">DUF4924 family protein</fullName>
    </recommendedName>
</protein>
<evidence type="ECO:0008006" key="3">
    <source>
        <dbReference type="Google" id="ProtNLM"/>
    </source>
</evidence>
<dbReference type="EMBL" id="CP013020">
    <property type="protein sequence ID" value="ALK86344.1"/>
    <property type="molecule type" value="Genomic_DNA"/>
</dbReference>
<evidence type="ECO:0000313" key="1">
    <source>
        <dbReference type="EMBL" id="ALK86344.1"/>
    </source>
</evidence>
<name>A0A0P0M520_PHOVU</name>
<organism evidence="1 2">
    <name type="scientific">Phocaeicola vulgatus</name>
    <name type="common">Bacteroides vulgatus</name>
    <dbReference type="NCBI Taxonomy" id="821"/>
    <lineage>
        <taxon>Bacteria</taxon>
        <taxon>Pseudomonadati</taxon>
        <taxon>Bacteroidota</taxon>
        <taxon>Bacteroidia</taxon>
        <taxon>Bacteroidales</taxon>
        <taxon>Bacteroidaceae</taxon>
        <taxon>Phocaeicola</taxon>
    </lineage>
</organism>
<dbReference type="Proteomes" id="UP000061587">
    <property type="component" value="Chromosome"/>
</dbReference>
<dbReference type="Pfam" id="PF16271">
    <property type="entry name" value="DUF4924"/>
    <property type="match status" value="1"/>
</dbReference>
<accession>A0A0P0M520</accession>
<gene>
    <name evidence="1" type="ORF">BvMPK_3784</name>
</gene>
<dbReference type="AlphaFoldDB" id="A0A0P0M520"/>